<dbReference type="OrthoDB" id="582216at2"/>
<dbReference type="Gene3D" id="1.10.10.10">
    <property type="entry name" value="Winged helix-like DNA-binding domain superfamily/Winged helix DNA-binding domain"/>
    <property type="match status" value="1"/>
</dbReference>
<dbReference type="CDD" id="cd02440">
    <property type="entry name" value="AdoMet_MTases"/>
    <property type="match status" value="1"/>
</dbReference>
<dbReference type="AlphaFoldDB" id="A0A0C5FTA6"/>
<dbReference type="InterPro" id="IPR001077">
    <property type="entry name" value="COMT_C"/>
</dbReference>
<evidence type="ECO:0000256" key="1">
    <source>
        <dbReference type="ARBA" id="ARBA00022603"/>
    </source>
</evidence>
<dbReference type="PANTHER" id="PTHR43712">
    <property type="entry name" value="PUTATIVE (AFU_ORTHOLOGUE AFUA_4G14580)-RELATED"/>
    <property type="match status" value="1"/>
</dbReference>
<keyword evidence="7" id="KW-1185">Reference proteome</keyword>
<keyword evidence="1 6" id="KW-0489">Methyltransferase</keyword>
<dbReference type="InterPro" id="IPR036388">
    <property type="entry name" value="WH-like_DNA-bd_sf"/>
</dbReference>
<dbReference type="PROSITE" id="PS51683">
    <property type="entry name" value="SAM_OMT_II"/>
    <property type="match status" value="1"/>
</dbReference>
<evidence type="ECO:0000313" key="6">
    <source>
        <dbReference type="EMBL" id="AJP00908.1"/>
    </source>
</evidence>
<dbReference type="RefSeq" id="WP_044379599.1">
    <property type="nucleotide sequence ID" value="NZ_CP010849.1"/>
</dbReference>
<evidence type="ECO:0000313" key="7">
    <source>
        <dbReference type="Proteomes" id="UP000032234"/>
    </source>
</evidence>
<keyword evidence="2 6" id="KW-0808">Transferase</keyword>
<name>A0A0C5FTA6_9ACTN</name>
<dbReference type="HOGENOM" id="CLU_005533_3_0_11"/>
<dbReference type="SUPFAM" id="SSF53335">
    <property type="entry name" value="S-adenosyl-L-methionine-dependent methyltransferases"/>
    <property type="match status" value="1"/>
</dbReference>
<dbReference type="STRING" id="477245.TU94_04885"/>
<dbReference type="InterPro" id="IPR036390">
    <property type="entry name" value="WH_DNA-bd_sf"/>
</dbReference>
<dbReference type="PATRIC" id="fig|477245.3.peg.1074"/>
<evidence type="ECO:0000256" key="2">
    <source>
        <dbReference type="ARBA" id="ARBA00022679"/>
    </source>
</evidence>
<dbReference type="GO" id="GO:0046983">
    <property type="term" value="F:protein dimerization activity"/>
    <property type="evidence" value="ECO:0007669"/>
    <property type="project" value="InterPro"/>
</dbReference>
<dbReference type="KEGG" id="scw:TU94_04885"/>
<dbReference type="Gene3D" id="1.20.58.1390">
    <property type="match status" value="1"/>
</dbReference>
<accession>A0A0C5FTA6</accession>
<dbReference type="Gene3D" id="3.40.50.150">
    <property type="entry name" value="Vaccinia Virus protein VP39"/>
    <property type="match status" value="1"/>
</dbReference>
<evidence type="ECO:0000259" key="4">
    <source>
        <dbReference type="Pfam" id="PF00891"/>
    </source>
</evidence>
<reference evidence="6 7" key="1">
    <citation type="submission" date="2015-02" db="EMBL/GenBank/DDBJ databases">
        <title>Genome sequence of thermotolerant Streptomyces cyaneogriseus subsp. Noncyanogenus NMWT1, the producer of nematocidal antibiotics nemadectin.</title>
        <authorList>
            <person name="Wang H."/>
            <person name="Li C."/>
            <person name="Xiang W."/>
            <person name="Wang X."/>
        </authorList>
    </citation>
    <scope>NUCLEOTIDE SEQUENCE [LARGE SCALE GENOMIC DNA]</scope>
    <source>
        <strain evidence="6 7">NMWT 1</strain>
    </source>
</reference>
<dbReference type="PIRSF" id="PIRSF005739">
    <property type="entry name" value="O-mtase"/>
    <property type="match status" value="1"/>
</dbReference>
<dbReference type="SUPFAM" id="SSF46785">
    <property type="entry name" value="Winged helix' DNA-binding domain"/>
    <property type="match status" value="1"/>
</dbReference>
<dbReference type="PANTHER" id="PTHR43712:SF2">
    <property type="entry name" value="O-METHYLTRANSFERASE CICE"/>
    <property type="match status" value="1"/>
</dbReference>
<dbReference type="InterPro" id="IPR016461">
    <property type="entry name" value="COMT-like"/>
</dbReference>
<dbReference type="InterPro" id="IPR029063">
    <property type="entry name" value="SAM-dependent_MTases_sf"/>
</dbReference>
<protein>
    <submittedName>
        <fullName evidence="6">Methyltransferase</fullName>
    </submittedName>
</protein>
<sequence>MPQSHDRSRLLDRFHTIVNGPALFNALVAGAELGLFEHLSRHPEARFKELCETTGVPAHQLRVLLFALCSTGLVRREGEGYVNSDVAEELLAPQGEDSWRHILVGWQRIYYPAFTRTTEALKAGTNTAIADYPGTEPTFYQRLAHSPEVESVFHAAMTAFTLRSLPGLLDHLDLSEVRHVLDVGGGDGTTSKRLAEKYPDCRFTVFDTPSVAELADRSMPAELGERVALCPGDLFSDPFPQDVDCVLFSHCLEVFSPEQIGYLMDKAFDALAPGGRIHLYGFTAMDDEQTGMYGARLSLYLNVLATGSGMSYPADDYERWLTHAGFTGVGSVTGLPYEHTLTSGTKPGE</sequence>
<feature type="domain" description="O-methyltransferase dimerisation" evidence="5">
    <location>
        <begin position="19"/>
        <end position="92"/>
    </location>
</feature>
<evidence type="ECO:0000256" key="3">
    <source>
        <dbReference type="ARBA" id="ARBA00022691"/>
    </source>
</evidence>
<proteinExistence type="predicted"/>
<evidence type="ECO:0000259" key="5">
    <source>
        <dbReference type="Pfam" id="PF08100"/>
    </source>
</evidence>
<dbReference type="Pfam" id="PF00891">
    <property type="entry name" value="Methyltransf_2"/>
    <property type="match status" value="1"/>
</dbReference>
<dbReference type="GO" id="GO:0032259">
    <property type="term" value="P:methylation"/>
    <property type="evidence" value="ECO:0007669"/>
    <property type="project" value="UniProtKB-KW"/>
</dbReference>
<dbReference type="EMBL" id="CP010849">
    <property type="protein sequence ID" value="AJP00908.1"/>
    <property type="molecule type" value="Genomic_DNA"/>
</dbReference>
<dbReference type="InterPro" id="IPR012967">
    <property type="entry name" value="COMT_dimerisation"/>
</dbReference>
<dbReference type="Proteomes" id="UP000032234">
    <property type="component" value="Chromosome"/>
</dbReference>
<gene>
    <name evidence="6" type="ORF">TU94_04885</name>
</gene>
<organism evidence="6 7">
    <name type="scientific">Streptomyces cyaneogriseus subsp. noncyanogenus</name>
    <dbReference type="NCBI Taxonomy" id="477245"/>
    <lineage>
        <taxon>Bacteria</taxon>
        <taxon>Bacillati</taxon>
        <taxon>Actinomycetota</taxon>
        <taxon>Actinomycetes</taxon>
        <taxon>Kitasatosporales</taxon>
        <taxon>Streptomycetaceae</taxon>
        <taxon>Streptomyces</taxon>
    </lineage>
</organism>
<dbReference type="Pfam" id="PF08100">
    <property type="entry name" value="Dimerisation"/>
    <property type="match status" value="1"/>
</dbReference>
<feature type="domain" description="O-methyltransferase C-terminal" evidence="4">
    <location>
        <begin position="139"/>
        <end position="326"/>
    </location>
</feature>
<keyword evidence="3" id="KW-0949">S-adenosyl-L-methionine</keyword>
<dbReference type="GO" id="GO:0008171">
    <property type="term" value="F:O-methyltransferase activity"/>
    <property type="evidence" value="ECO:0007669"/>
    <property type="project" value="InterPro"/>
</dbReference>